<dbReference type="SFLD" id="SFLDG01129">
    <property type="entry name" value="C1.5:_HAD__Beta-PGM__Phosphata"/>
    <property type="match status" value="1"/>
</dbReference>
<dbReference type="EMBL" id="DVOG01000016">
    <property type="protein sequence ID" value="HIV03611.1"/>
    <property type="molecule type" value="Genomic_DNA"/>
</dbReference>
<dbReference type="InterPro" id="IPR050155">
    <property type="entry name" value="HAD-like_hydrolase_sf"/>
</dbReference>
<dbReference type="InterPro" id="IPR023214">
    <property type="entry name" value="HAD_sf"/>
</dbReference>
<dbReference type="Proteomes" id="UP000886812">
    <property type="component" value="Unassembled WGS sequence"/>
</dbReference>
<dbReference type="SFLD" id="SFLDG01135">
    <property type="entry name" value="C1.5.6:_HAD__Beta-PGM__Phospha"/>
    <property type="match status" value="1"/>
</dbReference>
<dbReference type="PANTHER" id="PTHR43434:SF26">
    <property type="entry name" value="PYROPHOSPHATASE PPAX"/>
    <property type="match status" value="1"/>
</dbReference>
<dbReference type="AlphaFoldDB" id="A0A9D1T1D5"/>
<dbReference type="GO" id="GO:0006281">
    <property type="term" value="P:DNA repair"/>
    <property type="evidence" value="ECO:0007669"/>
    <property type="project" value="TreeGrafter"/>
</dbReference>
<sequence>MGKYKHILFDIDGTLIDTEEAILRSLQDTVREMRHKDIGRHELKFALGIPGSVALRKLGITDTERANDRWNEHLLKYKSRIRLFDGIPELLSSLKTNGCKLGIVTSKTRNEYAADFAAPFFALSDYFGTVICVEDAARPKPFPDPLLTYLNTAHIHAGDAVYIGDTVYDSQCAKNAGLDFGLAAWGNAEAQEIPANYLFKTPADVLLSLSEKNDRNLKKKGVS</sequence>
<dbReference type="SUPFAM" id="SSF56784">
    <property type="entry name" value="HAD-like"/>
    <property type="match status" value="1"/>
</dbReference>
<comment type="caution">
    <text evidence="1">The sequence shown here is derived from an EMBL/GenBank/DDBJ whole genome shotgun (WGS) entry which is preliminary data.</text>
</comment>
<organism evidence="1 2">
    <name type="scientific">Candidatus Spyradosoma merdigallinarum</name>
    <dbReference type="NCBI Taxonomy" id="2840950"/>
    <lineage>
        <taxon>Bacteria</taxon>
        <taxon>Pseudomonadati</taxon>
        <taxon>Verrucomicrobiota</taxon>
        <taxon>Opitutia</taxon>
        <taxon>Opitutia incertae sedis</taxon>
        <taxon>Candidatus Spyradosoma</taxon>
    </lineage>
</organism>
<dbReference type="Gene3D" id="3.40.50.1000">
    <property type="entry name" value="HAD superfamily/HAD-like"/>
    <property type="match status" value="1"/>
</dbReference>
<dbReference type="NCBIfam" id="TIGR01549">
    <property type="entry name" value="HAD-SF-IA-v1"/>
    <property type="match status" value="1"/>
</dbReference>
<protein>
    <submittedName>
        <fullName evidence="1">HAD family hydrolase</fullName>
    </submittedName>
</protein>
<reference evidence="1" key="2">
    <citation type="journal article" date="2021" name="PeerJ">
        <title>Extensive microbial diversity within the chicken gut microbiome revealed by metagenomics and culture.</title>
        <authorList>
            <person name="Gilroy R."/>
            <person name="Ravi A."/>
            <person name="Getino M."/>
            <person name="Pursley I."/>
            <person name="Horton D.L."/>
            <person name="Alikhan N.F."/>
            <person name="Baker D."/>
            <person name="Gharbi K."/>
            <person name="Hall N."/>
            <person name="Watson M."/>
            <person name="Adriaenssens E.M."/>
            <person name="Foster-Nyarko E."/>
            <person name="Jarju S."/>
            <person name="Secka A."/>
            <person name="Antonio M."/>
            <person name="Oren A."/>
            <person name="Chaudhuri R.R."/>
            <person name="La Ragione R."/>
            <person name="Hildebrand F."/>
            <person name="Pallen M.J."/>
        </authorList>
    </citation>
    <scope>NUCLEOTIDE SEQUENCE</scope>
    <source>
        <strain evidence="1">10669</strain>
    </source>
</reference>
<dbReference type="GO" id="GO:0005829">
    <property type="term" value="C:cytosol"/>
    <property type="evidence" value="ECO:0007669"/>
    <property type="project" value="TreeGrafter"/>
</dbReference>
<proteinExistence type="predicted"/>
<dbReference type="SFLD" id="SFLDS00003">
    <property type="entry name" value="Haloacid_Dehalogenase"/>
    <property type="match status" value="1"/>
</dbReference>
<evidence type="ECO:0000313" key="2">
    <source>
        <dbReference type="Proteomes" id="UP000886812"/>
    </source>
</evidence>
<reference evidence="1" key="1">
    <citation type="submission" date="2020-10" db="EMBL/GenBank/DDBJ databases">
        <authorList>
            <person name="Gilroy R."/>
        </authorList>
    </citation>
    <scope>NUCLEOTIDE SEQUENCE</scope>
    <source>
        <strain evidence="1">10669</strain>
    </source>
</reference>
<name>A0A9D1T1D5_9BACT</name>
<evidence type="ECO:0000313" key="1">
    <source>
        <dbReference type="EMBL" id="HIV03611.1"/>
    </source>
</evidence>
<dbReference type="InterPro" id="IPR036412">
    <property type="entry name" value="HAD-like_sf"/>
</dbReference>
<dbReference type="Gene3D" id="1.10.150.240">
    <property type="entry name" value="Putative phosphatase, domain 2"/>
    <property type="match status" value="1"/>
</dbReference>
<gene>
    <name evidence="1" type="ORF">IAC75_00465</name>
</gene>
<dbReference type="Pfam" id="PF13419">
    <property type="entry name" value="HAD_2"/>
    <property type="match status" value="1"/>
</dbReference>
<dbReference type="PANTHER" id="PTHR43434">
    <property type="entry name" value="PHOSPHOGLYCOLATE PHOSPHATASE"/>
    <property type="match status" value="1"/>
</dbReference>
<dbReference type="InterPro" id="IPR006439">
    <property type="entry name" value="HAD-SF_hydro_IA"/>
</dbReference>
<dbReference type="InterPro" id="IPR041492">
    <property type="entry name" value="HAD_2"/>
</dbReference>
<dbReference type="InterPro" id="IPR023198">
    <property type="entry name" value="PGP-like_dom2"/>
</dbReference>
<accession>A0A9D1T1D5</accession>
<dbReference type="GO" id="GO:0008967">
    <property type="term" value="F:phosphoglycolate phosphatase activity"/>
    <property type="evidence" value="ECO:0007669"/>
    <property type="project" value="TreeGrafter"/>
</dbReference>
<keyword evidence="1" id="KW-0378">Hydrolase</keyword>